<dbReference type="GO" id="GO:0071949">
    <property type="term" value="F:FAD binding"/>
    <property type="evidence" value="ECO:0007669"/>
    <property type="project" value="InterPro"/>
</dbReference>
<feature type="transmembrane region" description="Helical" evidence="5">
    <location>
        <begin position="12"/>
        <end position="30"/>
    </location>
</feature>
<dbReference type="AlphaFoldDB" id="A0A423VWW8"/>
<accession>A0A423VWW8</accession>
<dbReference type="PRINTS" id="PR00420">
    <property type="entry name" value="RNGMNOXGNASE"/>
</dbReference>
<gene>
    <name evidence="7" type="ORF">VSDG_05263</name>
</gene>
<dbReference type="Pfam" id="PF01494">
    <property type="entry name" value="FAD_binding_3"/>
    <property type="match status" value="1"/>
</dbReference>
<dbReference type="InterPro" id="IPR002938">
    <property type="entry name" value="FAD-bd"/>
</dbReference>
<dbReference type="GO" id="GO:0044550">
    <property type="term" value="P:secondary metabolite biosynthetic process"/>
    <property type="evidence" value="ECO:0007669"/>
    <property type="project" value="UniProtKB-ARBA"/>
</dbReference>
<evidence type="ECO:0000256" key="1">
    <source>
        <dbReference type="ARBA" id="ARBA00007992"/>
    </source>
</evidence>
<evidence type="ECO:0000313" key="7">
    <source>
        <dbReference type="EMBL" id="ROV95568.1"/>
    </source>
</evidence>
<dbReference type="InterPro" id="IPR051104">
    <property type="entry name" value="FAD_monoxygenase"/>
</dbReference>
<dbReference type="EMBL" id="LJZO01000023">
    <property type="protein sequence ID" value="ROV95568.1"/>
    <property type="molecule type" value="Genomic_DNA"/>
</dbReference>
<dbReference type="FunFam" id="3.50.50.60:FF:000153">
    <property type="entry name" value="Salicylate hydroxylase, putative"/>
    <property type="match status" value="1"/>
</dbReference>
<proteinExistence type="inferred from homology"/>
<keyword evidence="2" id="KW-0285">Flavoprotein</keyword>
<keyword evidence="5" id="KW-1133">Transmembrane helix</keyword>
<reference evidence="7 8" key="1">
    <citation type="submission" date="2015-09" db="EMBL/GenBank/DDBJ databases">
        <title>Host preference determinants of Valsa canker pathogens revealed by comparative genomics.</title>
        <authorList>
            <person name="Yin Z."/>
            <person name="Huang L."/>
        </authorList>
    </citation>
    <scope>NUCLEOTIDE SEQUENCE [LARGE SCALE GENOMIC DNA]</scope>
    <source>
        <strain evidence="7 8">YSFL</strain>
    </source>
</reference>
<protein>
    <recommendedName>
        <fullName evidence="6">FAD-binding domain-containing protein</fullName>
    </recommendedName>
</protein>
<evidence type="ECO:0000256" key="2">
    <source>
        <dbReference type="ARBA" id="ARBA00022630"/>
    </source>
</evidence>
<dbReference type="SUPFAM" id="SSF54373">
    <property type="entry name" value="FAD-linked reductases, C-terminal domain"/>
    <property type="match status" value="1"/>
</dbReference>
<dbReference type="PANTHER" id="PTHR46720">
    <property type="entry name" value="HYDROXYLASE, PUTATIVE (AFU_ORTHOLOGUE AFUA_3G01460)-RELATED"/>
    <property type="match status" value="1"/>
</dbReference>
<keyword evidence="5" id="KW-0812">Transmembrane</keyword>
<dbReference type="OrthoDB" id="417877at2759"/>
<keyword evidence="8" id="KW-1185">Reference proteome</keyword>
<organism evidence="7 8">
    <name type="scientific">Cytospora chrysosperma</name>
    <name type="common">Cytospora canker fungus</name>
    <name type="synonym">Sphaeria chrysosperma</name>
    <dbReference type="NCBI Taxonomy" id="252740"/>
    <lineage>
        <taxon>Eukaryota</taxon>
        <taxon>Fungi</taxon>
        <taxon>Dikarya</taxon>
        <taxon>Ascomycota</taxon>
        <taxon>Pezizomycotina</taxon>
        <taxon>Sordariomycetes</taxon>
        <taxon>Sordariomycetidae</taxon>
        <taxon>Diaporthales</taxon>
        <taxon>Cytosporaceae</taxon>
        <taxon>Cytospora</taxon>
    </lineage>
</organism>
<evidence type="ECO:0000256" key="3">
    <source>
        <dbReference type="ARBA" id="ARBA00022827"/>
    </source>
</evidence>
<evidence type="ECO:0000259" key="6">
    <source>
        <dbReference type="Pfam" id="PF01494"/>
    </source>
</evidence>
<evidence type="ECO:0000256" key="4">
    <source>
        <dbReference type="ARBA" id="ARBA00023002"/>
    </source>
</evidence>
<keyword evidence="5" id="KW-0472">Membrane</keyword>
<dbReference type="InterPro" id="IPR036188">
    <property type="entry name" value="FAD/NAD-bd_sf"/>
</dbReference>
<keyword evidence="4" id="KW-0560">Oxidoreductase</keyword>
<comment type="caution">
    <text evidence="7">The sequence shown here is derived from an EMBL/GenBank/DDBJ whole genome shotgun (WGS) entry which is preliminary data.</text>
</comment>
<dbReference type="STRING" id="252740.A0A423VWW8"/>
<dbReference type="Proteomes" id="UP000284375">
    <property type="component" value="Unassembled WGS sequence"/>
</dbReference>
<comment type="similarity">
    <text evidence="1">Belongs to the paxM FAD-dependent monooxygenase family.</text>
</comment>
<feature type="domain" description="FAD-binding" evidence="6">
    <location>
        <begin position="136"/>
        <end position="349"/>
    </location>
</feature>
<evidence type="ECO:0000256" key="5">
    <source>
        <dbReference type="SAM" id="Phobius"/>
    </source>
</evidence>
<evidence type="ECO:0000313" key="8">
    <source>
        <dbReference type="Proteomes" id="UP000284375"/>
    </source>
</evidence>
<sequence length="446" mass="48305">MPSSNPAFNFEVAIVGGGIAGVTVALGLLARGIPFKLYERSKAFHETGAGIGMSPNSERAMLALDPRVHAVFRDLATPNTEDWFQYVDGYHNSPTAASGDGEEPLFKVYLGERGFEGCRRSDFLDGLAALLPESCIEFNKELTEVVEGAGGGGKTVLKFADGTTAQADVVLGCDGLRSRVRQHILGVDNPASTPSYSHKFAFRGLIPMNQARKALGEDKSSTRYMHLGPGGHVLTFPVAMGKFLNVVAFTSSAEEWPSKDRLTLPATKEEAVLAFAGFGPVVTAIMGLLDERLDKWAVFDTFDHPASTYISQGGRVCVMGDAAHAAAPHHGAGAGFAIEDAVVLAVALEDAAQMLKTKAPGDSHAVDKVLQAALSAYEDVRLERTRWLVETSRFIGELYEWQVEKCGSDSTKCVQEVFTRSHKIWDYDIEGMLEETRKLLRMKLTN</sequence>
<dbReference type="Gene3D" id="3.50.50.60">
    <property type="entry name" value="FAD/NAD(P)-binding domain"/>
    <property type="match status" value="1"/>
</dbReference>
<dbReference type="SUPFAM" id="SSF51905">
    <property type="entry name" value="FAD/NAD(P)-binding domain"/>
    <property type="match status" value="1"/>
</dbReference>
<name>A0A423VWW8_CYTCH</name>
<dbReference type="GO" id="GO:0016491">
    <property type="term" value="F:oxidoreductase activity"/>
    <property type="evidence" value="ECO:0007669"/>
    <property type="project" value="UniProtKB-KW"/>
</dbReference>
<dbReference type="PANTHER" id="PTHR46720:SF3">
    <property type="entry name" value="FAD-BINDING DOMAIN-CONTAINING PROTEIN-RELATED"/>
    <property type="match status" value="1"/>
</dbReference>
<keyword evidence="3" id="KW-0274">FAD</keyword>